<gene>
    <name evidence="12" type="ORF">B1H20_01570</name>
</gene>
<keyword evidence="5" id="KW-0547">Nucleotide-binding</keyword>
<evidence type="ECO:0000256" key="4">
    <source>
        <dbReference type="ARBA" id="ARBA00022496"/>
    </source>
</evidence>
<dbReference type="GO" id="GO:0005524">
    <property type="term" value="F:ATP binding"/>
    <property type="evidence" value="ECO:0007669"/>
    <property type="project" value="UniProtKB-KW"/>
</dbReference>
<dbReference type="Gene3D" id="3.40.50.300">
    <property type="entry name" value="P-loop containing nucleotide triphosphate hydrolases"/>
    <property type="match status" value="1"/>
</dbReference>
<dbReference type="SUPFAM" id="SSF52540">
    <property type="entry name" value="P-loop containing nucleoside triphosphate hydrolases"/>
    <property type="match status" value="1"/>
</dbReference>
<dbReference type="GO" id="GO:0005886">
    <property type="term" value="C:plasma membrane"/>
    <property type="evidence" value="ECO:0007669"/>
    <property type="project" value="UniProtKB-SubCell"/>
</dbReference>
<keyword evidence="6 12" id="KW-0067">ATP-binding</keyword>
<evidence type="ECO:0000256" key="5">
    <source>
        <dbReference type="ARBA" id="ARBA00022741"/>
    </source>
</evidence>
<evidence type="ECO:0000256" key="3">
    <source>
        <dbReference type="ARBA" id="ARBA00022475"/>
    </source>
</evidence>
<dbReference type="EMBL" id="CP020570">
    <property type="protein sequence ID" value="ARF60218.1"/>
    <property type="molecule type" value="Genomic_DNA"/>
</dbReference>
<dbReference type="Pfam" id="PF00005">
    <property type="entry name" value="ABC_tran"/>
    <property type="match status" value="1"/>
</dbReference>
<feature type="region of interest" description="Disordered" evidence="10">
    <location>
        <begin position="268"/>
        <end position="301"/>
    </location>
</feature>
<dbReference type="InterPro" id="IPR051535">
    <property type="entry name" value="Siderophore_ABC-ATPase"/>
</dbReference>
<protein>
    <submittedName>
        <fullName evidence="12">Iron dicitrate ABC transporter ATP-binding protein</fullName>
    </submittedName>
</protein>
<dbReference type="PANTHER" id="PTHR42771:SF2">
    <property type="entry name" value="IRON(3+)-HYDROXAMATE IMPORT ATP-BINDING PROTEIN FHUC"/>
    <property type="match status" value="1"/>
</dbReference>
<reference evidence="12 13" key="1">
    <citation type="submission" date="2017-03" db="EMBL/GenBank/DDBJ databases">
        <title>Complete Genome Sequence of a natural compounds producer, Streptomyces violaceus S21.</title>
        <authorList>
            <person name="Zhong C."/>
            <person name="Zhao Z."/>
            <person name="Fu J."/>
            <person name="Zong G."/>
            <person name="Qin R."/>
            <person name="Cao G."/>
        </authorList>
    </citation>
    <scope>NUCLEOTIDE SEQUENCE [LARGE SCALE GENOMIC DNA]</scope>
    <source>
        <strain evidence="12 13">S21</strain>
    </source>
</reference>
<dbReference type="STRING" id="1935.B1H20_01570"/>
<dbReference type="PROSITE" id="PS50893">
    <property type="entry name" value="ABC_TRANSPORTER_2"/>
    <property type="match status" value="1"/>
</dbReference>
<keyword evidence="4" id="KW-0410">Iron transport</keyword>
<dbReference type="KEGG" id="svu:B1H20_01570"/>
<dbReference type="GO" id="GO:0016887">
    <property type="term" value="F:ATP hydrolysis activity"/>
    <property type="evidence" value="ECO:0007669"/>
    <property type="project" value="InterPro"/>
</dbReference>
<dbReference type="InterPro" id="IPR027417">
    <property type="entry name" value="P-loop_NTPase"/>
</dbReference>
<sequence>MTTHHRLTAEGLTLGYGDRTVVDSLDLAVPPGRITVIVGANACGKSTLLRSMSRLLAPRKGRVVLDGKEVHRLPAKELARTLGLLPQSPVAPEGITVSDLVGRGRHPHQSVFSRWNEKDDAAVAAALEATHTEPLAERAVDELSGGQRQRVWIAMALAQQTDLLLLDEPTTFLDASHQIEVLDLLTDLNRSRGTTIVMVLHDLNLAARYADHLIALAGGGLHASGTPAEVLTEETVRAVFDLDSRIIEDPVSGRPLMLPIGRHHILEPARRNTAATGGPQERSSAEPYQSDVSVTPGSARK</sequence>
<evidence type="ECO:0000256" key="6">
    <source>
        <dbReference type="ARBA" id="ARBA00022840"/>
    </source>
</evidence>
<evidence type="ECO:0000256" key="7">
    <source>
        <dbReference type="ARBA" id="ARBA00023004"/>
    </source>
</evidence>
<dbReference type="Proteomes" id="UP000192445">
    <property type="component" value="Chromosome"/>
</dbReference>
<evidence type="ECO:0000259" key="11">
    <source>
        <dbReference type="PROSITE" id="PS50893"/>
    </source>
</evidence>
<dbReference type="InterPro" id="IPR003593">
    <property type="entry name" value="AAA+_ATPase"/>
</dbReference>
<evidence type="ECO:0000313" key="13">
    <source>
        <dbReference type="Proteomes" id="UP000192445"/>
    </source>
</evidence>
<evidence type="ECO:0000256" key="2">
    <source>
        <dbReference type="ARBA" id="ARBA00022448"/>
    </source>
</evidence>
<evidence type="ECO:0000256" key="1">
    <source>
        <dbReference type="ARBA" id="ARBA00004202"/>
    </source>
</evidence>
<dbReference type="InterPro" id="IPR003439">
    <property type="entry name" value="ABC_transporter-like_ATP-bd"/>
</dbReference>
<dbReference type="FunFam" id="3.40.50.300:FF:000134">
    <property type="entry name" value="Iron-enterobactin ABC transporter ATP-binding protein"/>
    <property type="match status" value="1"/>
</dbReference>
<dbReference type="RefSeq" id="WP_030737731.1">
    <property type="nucleotide sequence ID" value="NZ_CP020570.1"/>
</dbReference>
<organism evidence="12 13">
    <name type="scientific">Streptomyces violaceoruber</name>
    <dbReference type="NCBI Taxonomy" id="1935"/>
    <lineage>
        <taxon>Bacteria</taxon>
        <taxon>Bacillati</taxon>
        <taxon>Actinomycetota</taxon>
        <taxon>Actinomycetes</taxon>
        <taxon>Kitasatosporales</taxon>
        <taxon>Streptomycetaceae</taxon>
        <taxon>Streptomyces</taxon>
        <taxon>Streptomyces violaceoruber group</taxon>
    </lineage>
</organism>
<keyword evidence="8" id="KW-0406">Ion transport</keyword>
<dbReference type="PANTHER" id="PTHR42771">
    <property type="entry name" value="IRON(3+)-HYDROXAMATE IMPORT ATP-BINDING PROTEIN FHUC"/>
    <property type="match status" value="1"/>
</dbReference>
<feature type="domain" description="ABC transporter" evidence="11">
    <location>
        <begin position="7"/>
        <end position="243"/>
    </location>
</feature>
<evidence type="ECO:0000313" key="12">
    <source>
        <dbReference type="EMBL" id="ARF60218.1"/>
    </source>
</evidence>
<keyword evidence="2" id="KW-0813">Transport</keyword>
<dbReference type="InterPro" id="IPR017871">
    <property type="entry name" value="ABC_transporter-like_CS"/>
</dbReference>
<proteinExistence type="predicted"/>
<accession>A0A1V0U5C8</accession>
<evidence type="ECO:0000256" key="8">
    <source>
        <dbReference type="ARBA" id="ARBA00023065"/>
    </source>
</evidence>
<dbReference type="CDD" id="cd03214">
    <property type="entry name" value="ABC_Iron-Siderophores_B12_Hemin"/>
    <property type="match status" value="1"/>
</dbReference>
<dbReference type="PROSITE" id="PS00211">
    <property type="entry name" value="ABC_TRANSPORTER_1"/>
    <property type="match status" value="1"/>
</dbReference>
<comment type="subcellular location">
    <subcellularLocation>
        <location evidence="1">Cell membrane</location>
        <topology evidence="1">Peripheral membrane protein</topology>
    </subcellularLocation>
</comment>
<keyword evidence="7" id="KW-0408">Iron</keyword>
<name>A0A1V0U5C8_STRVN</name>
<feature type="compositionally biased region" description="Polar residues" evidence="10">
    <location>
        <begin position="286"/>
        <end position="301"/>
    </location>
</feature>
<dbReference type="SMART" id="SM00382">
    <property type="entry name" value="AAA"/>
    <property type="match status" value="1"/>
</dbReference>
<keyword evidence="3" id="KW-1003">Cell membrane</keyword>
<dbReference type="GO" id="GO:0006826">
    <property type="term" value="P:iron ion transport"/>
    <property type="evidence" value="ECO:0007669"/>
    <property type="project" value="UniProtKB-KW"/>
</dbReference>
<evidence type="ECO:0000256" key="9">
    <source>
        <dbReference type="ARBA" id="ARBA00023136"/>
    </source>
</evidence>
<keyword evidence="9" id="KW-0472">Membrane</keyword>
<evidence type="ECO:0000256" key="10">
    <source>
        <dbReference type="SAM" id="MobiDB-lite"/>
    </source>
</evidence>
<dbReference type="OrthoDB" id="4318785at2"/>
<dbReference type="AlphaFoldDB" id="A0A1V0U5C8"/>